<evidence type="ECO:0000256" key="5">
    <source>
        <dbReference type="ARBA" id="ARBA00037232"/>
    </source>
</evidence>
<dbReference type="EMBL" id="NEXV01000406">
    <property type="protein sequence ID" value="PIG84131.1"/>
    <property type="molecule type" value="Genomic_DNA"/>
</dbReference>
<comment type="similarity">
    <text evidence="6">Belongs to the CFT1 family.</text>
</comment>
<dbReference type="GO" id="GO:0003723">
    <property type="term" value="F:RNA binding"/>
    <property type="evidence" value="ECO:0007669"/>
    <property type="project" value="UniProtKB-KW"/>
</dbReference>
<evidence type="ECO:0000256" key="8">
    <source>
        <dbReference type="ARBA" id="ARBA00039443"/>
    </source>
</evidence>
<evidence type="ECO:0000256" key="10">
    <source>
        <dbReference type="SAM" id="MobiDB-lite"/>
    </source>
</evidence>
<proteinExistence type="inferred from homology"/>
<evidence type="ECO:0000313" key="13">
    <source>
        <dbReference type="EMBL" id="PIG84131.1"/>
    </source>
</evidence>
<keyword evidence="4" id="KW-0539">Nucleus</keyword>
<dbReference type="GO" id="GO:0005634">
    <property type="term" value="C:nucleus"/>
    <property type="evidence" value="ECO:0007669"/>
    <property type="project" value="UniProtKB-SubCell"/>
</dbReference>
<organism evidence="13 14">
    <name type="scientific">Aspergillus arachidicola</name>
    <dbReference type="NCBI Taxonomy" id="656916"/>
    <lineage>
        <taxon>Eukaryota</taxon>
        <taxon>Fungi</taxon>
        <taxon>Dikarya</taxon>
        <taxon>Ascomycota</taxon>
        <taxon>Pezizomycotina</taxon>
        <taxon>Eurotiomycetes</taxon>
        <taxon>Eurotiomycetidae</taxon>
        <taxon>Eurotiales</taxon>
        <taxon>Aspergillaceae</taxon>
        <taxon>Aspergillus</taxon>
        <taxon>Aspergillus subgen. Circumdati</taxon>
    </lineage>
</organism>
<dbReference type="FunFam" id="2.130.10.10:FF:000788">
    <property type="entry name" value="mRNA cleavage and polyadenylation factor subunit"/>
    <property type="match status" value="1"/>
</dbReference>
<evidence type="ECO:0000256" key="6">
    <source>
        <dbReference type="ARBA" id="ARBA00038304"/>
    </source>
</evidence>
<evidence type="ECO:0000259" key="12">
    <source>
        <dbReference type="Pfam" id="PF10433"/>
    </source>
</evidence>
<gene>
    <name evidence="13" type="ORF">AARAC_009811</name>
</gene>
<comment type="subcellular location">
    <subcellularLocation>
        <location evidence="1">Nucleus</location>
    </subcellularLocation>
</comment>
<feature type="domain" description="RSE1/DDB1/CPSF1 first beta-propeller" evidence="12">
    <location>
        <begin position="129"/>
        <end position="540"/>
    </location>
</feature>
<dbReference type="Gene3D" id="2.130.10.10">
    <property type="entry name" value="YVTN repeat-like/Quinoprotein amine dehydrogenase"/>
    <property type="match status" value="2"/>
</dbReference>
<reference evidence="13 14" key="1">
    <citation type="submission" date="2017-05" db="EMBL/GenBank/DDBJ databases">
        <title>Genome sequence for an aflatoxigenic pathogen of Argentinian peanut, Aspergillus arachidicola.</title>
        <authorList>
            <person name="Moore G."/>
            <person name="Beltz S.B."/>
            <person name="Mack B.M."/>
        </authorList>
    </citation>
    <scope>NUCLEOTIDE SEQUENCE [LARGE SCALE GENOMIC DNA]</scope>
    <source>
        <strain evidence="13 14">CBS 117610</strain>
    </source>
</reference>
<evidence type="ECO:0000313" key="14">
    <source>
        <dbReference type="Proteomes" id="UP000231358"/>
    </source>
</evidence>
<keyword evidence="2" id="KW-0507">mRNA processing</keyword>
<feature type="region of interest" description="Disordered" evidence="10">
    <location>
        <begin position="543"/>
        <end position="574"/>
    </location>
</feature>
<dbReference type="InterPro" id="IPR015943">
    <property type="entry name" value="WD40/YVTN_repeat-like_dom_sf"/>
</dbReference>
<dbReference type="FunFam" id="2.130.10.10:FF:000625">
    <property type="entry name" value="mRNA cleavage and polyadenylation factor subunit"/>
    <property type="match status" value="1"/>
</dbReference>
<name>A0A2G7FW78_9EURO</name>
<evidence type="ECO:0000259" key="11">
    <source>
        <dbReference type="Pfam" id="PF03178"/>
    </source>
</evidence>
<accession>A0A2G7FW78</accession>
<evidence type="ECO:0000256" key="4">
    <source>
        <dbReference type="ARBA" id="ARBA00023242"/>
    </source>
</evidence>
<evidence type="ECO:0000256" key="2">
    <source>
        <dbReference type="ARBA" id="ARBA00022664"/>
    </source>
</evidence>
<keyword evidence="14" id="KW-1185">Reference proteome</keyword>
<dbReference type="Proteomes" id="UP000231358">
    <property type="component" value="Unassembled WGS sequence"/>
</dbReference>
<sequence length="1328" mass="146703">MLQRKRSISVYEAPRNLTPSFEGLKDYDWRRLQEHYANAMEKHGTAEEDLRAQISKLLEVFMAWSQTTVVRDEARALKRFKTQMQHVQNSEEDLEKKRKHYVDVVKAFESALALLNDRCYTELLPPTGVTHSLALPFISESANNLVVARTSRLQIFSLLDVGPRPGGIEEQGVPKLVLEREYALPGTVTDLCRVKLLNTKSGGEAILLAFRNAKLALIEWDPGRYGICTISIHYYERDDSTSSPWVPDLGSCGSILSVDPSSRCAVFNFGIRNLAILPFHQPGDDLVMDDYGELDDERLGSHGLESGTDCDMTKESPAHGTPYSSSFVLPLAALDPSILHPISLAFLYEYREPTFGILYSQVATSNALLHERKDVVFYTVFTLDLEQRASTTLLSVSRLPSDLFKVVALPPPVGGALLIGSNELVHVDQAGKTNAVGVNEFSRQVSSFSMTDQSDLALRLEGCIVERLSETNGDLLLVPATGDIVLVKFRLDGRSVSGISVHPIPPHAGGDIVKSAASSSAFLGDKRVFLGSEDADSILLGWSVPSSGTKKPRPQARHTEEDSGGLSDEDQSEDDVYEDDLYATVPEVVVDGRRPSAESFGSSLYNFREYDRLLNIGPLKDIAFGRSLTSLGGEESAGNDSGLELVASQGWDRSGGLAVMKRGLELQVLNSMRTDSASCVWTASVAHREEAVSKTTTQVEKRECHQYVVVSKATSADREQSEVFKVEGQELRPFRAPEFNPNEDVTIDIGTLIGKNRVVQILRSEVRSYDGDLGLAQIYPVWDEDTSEERMAISSSLVDPYVAILRDDSTLLLLQADDSGDLDEVELNEQMANSKWTSCCLYFDKTGIFSSISATSDELAQNSMTLFIMTQDCRLFGVIHVCRMPLGVQLDYPWTIQQIPIGEQVDHLAYSSSSGMYVLGTSHRAEFKLPEDDELHPEWRNEMTSFFPEVQRSSLKVVSPKTWTVIDSYLLSPAEHVMAVKNMSLEISENTHERKDMIVVGTAFARGEDIASRGCVYVFEVIKVVPDPKRPEMDRKLRLVGKEPVKGAVTALSEIGGQGFLIVAQGQKCIVRGLKEDGSLLPVAFMDVQCHVSVVKELKGTGMCIIADAVKGLWFAGYSEEPYKMSLFAKDLDYLEVLAADFLPDGNKLFILVADSDCNLHVLQYDPEDPKSSNGDRLLSRSKFHTGNFISTLTLLPRTSVSSEQMISDVDAMDVDIKIPRHQMLITSQNGSVGLVTCVSEESYRRLSALQSQLTNTIEHPCGLNPRAFRAVESDGTAGRGMLDGKLLFQWLDMSKQRKVEIASRVGANEWEIKADFEAISGEGLGYL</sequence>
<dbReference type="STRING" id="656916.A0A2G7FW78"/>
<dbReference type="InterPro" id="IPR018846">
    <property type="entry name" value="Beta-prop_RSE1/DDB1/CPSF1_1st"/>
</dbReference>
<dbReference type="GO" id="GO:0006397">
    <property type="term" value="P:mRNA processing"/>
    <property type="evidence" value="ECO:0007669"/>
    <property type="project" value="UniProtKB-KW"/>
</dbReference>
<evidence type="ECO:0000256" key="7">
    <source>
        <dbReference type="ARBA" id="ARBA00039187"/>
    </source>
</evidence>
<evidence type="ECO:0000256" key="9">
    <source>
        <dbReference type="ARBA" id="ARBA00041264"/>
    </source>
</evidence>
<keyword evidence="3" id="KW-0694">RNA-binding</keyword>
<evidence type="ECO:0000256" key="3">
    <source>
        <dbReference type="ARBA" id="ARBA00022884"/>
    </source>
</evidence>
<evidence type="ECO:0000256" key="1">
    <source>
        <dbReference type="ARBA" id="ARBA00004123"/>
    </source>
</evidence>
<dbReference type="InterPro" id="IPR004871">
    <property type="entry name" value="RSE1/DDB1/CPSF1_C"/>
</dbReference>
<dbReference type="Gene3D" id="1.10.150.910">
    <property type="match status" value="1"/>
</dbReference>
<dbReference type="InterPro" id="IPR050358">
    <property type="entry name" value="RSE1/DDB1/CFT1"/>
</dbReference>
<comment type="caution">
    <text evidence="13">The sequence shown here is derived from an EMBL/GenBank/DDBJ whole genome shotgun (WGS) entry which is preliminary data.</text>
</comment>
<dbReference type="PANTHER" id="PTHR10644">
    <property type="entry name" value="DNA REPAIR/RNA PROCESSING CPSF FAMILY"/>
    <property type="match status" value="1"/>
</dbReference>
<feature type="domain" description="RSE1/DDB1/CPSF1 C-terminal" evidence="11">
    <location>
        <begin position="952"/>
        <end position="1293"/>
    </location>
</feature>
<dbReference type="Pfam" id="PF10433">
    <property type="entry name" value="Beta-prop_RSE1_1st"/>
    <property type="match status" value="1"/>
</dbReference>
<dbReference type="Pfam" id="PF03178">
    <property type="entry name" value="CPSF_A"/>
    <property type="match status" value="1"/>
</dbReference>
<protein>
    <recommendedName>
        <fullName evidence="8">Protein CFT1</fullName>
    </recommendedName>
    <alternativeName>
        <fullName evidence="9">Cleavage factor two protein 1</fullName>
    </alternativeName>
    <alternativeName>
        <fullName evidence="7">Protein cft1</fullName>
    </alternativeName>
</protein>
<comment type="function">
    <text evidence="5">RNA-binding component of the cleavage and polyadenylation factor (CPF) complex, which plays a key role in polyadenylation-dependent pre-mRNA 3'-end formation and cooperates with cleavage factors including the CFIA complex and NAB4/CFIB. Involved in poly(A) site recognition. May be involved in coupling transcription termination and mRNA 3'-end formation.</text>
</comment>